<dbReference type="InterPro" id="IPR036909">
    <property type="entry name" value="Cyt_c-like_dom_sf"/>
</dbReference>
<accession>A0A517T822</accession>
<dbReference type="InterPro" id="IPR011042">
    <property type="entry name" value="6-blade_b-propeller_TolB-like"/>
</dbReference>
<reference evidence="7 8" key="1">
    <citation type="submission" date="2019-02" db="EMBL/GenBank/DDBJ databases">
        <title>Deep-cultivation of Planctomycetes and their phenomic and genomic characterization uncovers novel biology.</title>
        <authorList>
            <person name="Wiegand S."/>
            <person name="Jogler M."/>
            <person name="Boedeker C."/>
            <person name="Pinto D."/>
            <person name="Vollmers J."/>
            <person name="Rivas-Marin E."/>
            <person name="Kohn T."/>
            <person name="Peeters S.H."/>
            <person name="Heuer A."/>
            <person name="Rast P."/>
            <person name="Oberbeckmann S."/>
            <person name="Bunk B."/>
            <person name="Jeske O."/>
            <person name="Meyerdierks A."/>
            <person name="Storesund J.E."/>
            <person name="Kallscheuer N."/>
            <person name="Luecker S."/>
            <person name="Lage O.M."/>
            <person name="Pohl T."/>
            <person name="Merkel B.J."/>
            <person name="Hornburger P."/>
            <person name="Mueller R.-W."/>
            <person name="Bruemmer F."/>
            <person name="Labrenz M."/>
            <person name="Spormann A.M."/>
            <person name="Op den Camp H."/>
            <person name="Overmann J."/>
            <person name="Amann R."/>
            <person name="Jetten M.S.M."/>
            <person name="Mascher T."/>
            <person name="Medema M.H."/>
            <person name="Devos D.P."/>
            <person name="Kaster A.-K."/>
            <person name="Ovreas L."/>
            <person name="Rohde M."/>
            <person name="Galperin M.Y."/>
            <person name="Jogler C."/>
        </authorList>
    </citation>
    <scope>NUCLEOTIDE SEQUENCE [LARGE SCALE GENOMIC DNA]</scope>
    <source>
        <strain evidence="7 8">V22</strain>
    </source>
</reference>
<keyword evidence="8" id="KW-1185">Reference proteome</keyword>
<protein>
    <submittedName>
        <fullName evidence="7">Cytochrome c</fullName>
    </submittedName>
</protein>
<dbReference type="Gene3D" id="2.120.10.30">
    <property type="entry name" value="TolB, C-terminal domain"/>
    <property type="match status" value="1"/>
</dbReference>
<dbReference type="InterPro" id="IPR011989">
    <property type="entry name" value="ARM-like"/>
</dbReference>
<dbReference type="PANTHER" id="PTHR33546:SF1">
    <property type="entry name" value="LARGE, MULTIFUNCTIONAL SECRETED PROTEIN"/>
    <property type="match status" value="1"/>
</dbReference>
<evidence type="ECO:0000256" key="5">
    <source>
        <dbReference type="SAM" id="MobiDB-lite"/>
    </source>
</evidence>
<keyword evidence="3 4" id="KW-0408">Iron</keyword>
<dbReference type="PANTHER" id="PTHR33546">
    <property type="entry name" value="LARGE, MULTIFUNCTIONAL SECRETED PROTEIN-RELATED"/>
    <property type="match status" value="1"/>
</dbReference>
<dbReference type="Pfam" id="PF13646">
    <property type="entry name" value="HEAT_2"/>
    <property type="match status" value="1"/>
</dbReference>
<dbReference type="SUPFAM" id="SSF46626">
    <property type="entry name" value="Cytochrome c"/>
    <property type="match status" value="1"/>
</dbReference>
<dbReference type="Gene3D" id="1.10.760.10">
    <property type="entry name" value="Cytochrome c-like domain"/>
    <property type="match status" value="1"/>
</dbReference>
<evidence type="ECO:0000256" key="3">
    <source>
        <dbReference type="ARBA" id="ARBA00023004"/>
    </source>
</evidence>
<dbReference type="InterPro" id="IPR055557">
    <property type="entry name" value="DUF7133"/>
</dbReference>
<feature type="domain" description="Cytochrome c" evidence="6">
    <location>
        <begin position="1088"/>
        <end position="1225"/>
    </location>
</feature>
<dbReference type="GO" id="GO:0046872">
    <property type="term" value="F:metal ion binding"/>
    <property type="evidence" value="ECO:0007669"/>
    <property type="project" value="UniProtKB-KW"/>
</dbReference>
<dbReference type="KEGG" id="chya:V22_17640"/>
<sequence length="1236" mass="137512">MSDQFRNWYSYILRCRLQFLTFARNRCRKGIVASNLRDQCYTDDINTNAQSPPLRKIRWFGRLVRSYETLQPGLPEFLMNRFFAFAMIGVAVFGTGFAETSSGQTTSGTRKSITPDTSYQPHVEPASDEARLMINSFQVPEGFNTELVAAEPDIANPVAFWMTPDQKIYICETFRQGKGVVDNRGNDRWLLEDLAAQTVEDRLAFFKKHLGEDVHKYEEEHDRIRLLQLDKRGRLTSSKIFADGFNQIVDGTGAGVLERNGKVYYTCIPDLYELADENGDGQADWQKSLHTGFGVRVAFRGHDMHGLTIGPEGRLYFSIGDRGFHVKTPEGKTLAVPDTGAVFRCELDGSNLEVFAVGLRNPQELAFDNYGNLFTGDNNSDSIDRARLVHVAEGMDTGWRMYYQYHSNRGPWNRERIWYEYRDSPETTEIQPAHIVPPIAWLSDGPSGLTYYPGVGLSDRYENHFFLSDFRGTPSRSGVRSFGVKPRGATFELTDSHQFIWSILATDCDFGYDGSFYVLDWVNGWYGLGKGRLYRFTDRANADDGEETGEILREGLTKLDAEDLMELLEDKDRRVRQEAQFELATRPISQWSQEELGEILTDDETLPRLHLIWALGQRARQGDSTAADALLPLLDSPDAHARRSALRSLRSAVGQSHIRQSNPKLTIPVLAAKAAFMLADKNAVVRAESAMLLGELGEIAADTKATEAKATLSESVGPLLQTLVDANDSDPALRHAVVTGLAGIGKFDAQSLLAQKSHSDMLARLGILLALRHLQNPEIAFYLADADPKIVLEAARAIHDLPIADSMPKLASLQVPPDRFSALRQDALFRRILNANYRIGGAENAKRVLQIALDEQQLKAIRREALDELLQWSSPPELDRVTNEYRPVGQDRDDQFLNSLLDENIAELVNSSDELAVPAIELIRKHDLQSSAMLLSELVSQTDHSAAVRAEALKTAFQLDPNGHQELVMLCVRDEHPQVRTAARALLPKVDQELAVKELLHAVRTGSDDEGQQAVIDLSKINSEKAHEAIATLFTDLETGKLRPAIHLEVLEAAKKISEPALMKRVNEFSERPVSSPVERYLVTLEGGNPSLGRKIFNSNSALSCSRCHDAEGGLAKVGPSLAGIAKTKNRQYLLESIVDPNKLIAKGFETTVIVTAEGKVIAGIKSDETDDSITLTLADGKKQQILKDDIDDQTVGQSAMPADLIKHVSLRQLRDLVAYLATLAEAPKENLEHAE</sequence>
<evidence type="ECO:0000256" key="2">
    <source>
        <dbReference type="ARBA" id="ARBA00022723"/>
    </source>
</evidence>
<evidence type="ECO:0000313" key="8">
    <source>
        <dbReference type="Proteomes" id="UP000319976"/>
    </source>
</evidence>
<dbReference type="PROSITE" id="PS51007">
    <property type="entry name" value="CYTC"/>
    <property type="match status" value="1"/>
</dbReference>
<dbReference type="NCBIfam" id="TIGR02603">
    <property type="entry name" value="CxxCH_TIGR02603"/>
    <property type="match status" value="1"/>
</dbReference>
<dbReference type="GO" id="GO:0009055">
    <property type="term" value="F:electron transfer activity"/>
    <property type="evidence" value="ECO:0007669"/>
    <property type="project" value="InterPro"/>
</dbReference>
<dbReference type="SUPFAM" id="SSF50952">
    <property type="entry name" value="Soluble quinoprotein glucose dehydrogenase"/>
    <property type="match status" value="1"/>
</dbReference>
<dbReference type="GO" id="GO:0020037">
    <property type="term" value="F:heme binding"/>
    <property type="evidence" value="ECO:0007669"/>
    <property type="project" value="InterPro"/>
</dbReference>
<gene>
    <name evidence="7" type="ORF">V22_17640</name>
</gene>
<keyword evidence="2 4" id="KW-0479">Metal-binding</keyword>
<dbReference type="EMBL" id="CP036316">
    <property type="protein sequence ID" value="QDT64529.1"/>
    <property type="molecule type" value="Genomic_DNA"/>
</dbReference>
<dbReference type="InterPro" id="IPR011041">
    <property type="entry name" value="Quinoprot_gluc/sorb_DH_b-prop"/>
</dbReference>
<proteinExistence type="predicted"/>
<keyword evidence="1 4" id="KW-0349">Heme</keyword>
<dbReference type="Proteomes" id="UP000319976">
    <property type="component" value="Chromosome"/>
</dbReference>
<dbReference type="InterPro" id="IPR016024">
    <property type="entry name" value="ARM-type_fold"/>
</dbReference>
<name>A0A517T822_9PLAN</name>
<dbReference type="Gene3D" id="1.25.10.10">
    <property type="entry name" value="Leucine-rich Repeat Variant"/>
    <property type="match status" value="3"/>
</dbReference>
<dbReference type="SUPFAM" id="SSF48371">
    <property type="entry name" value="ARM repeat"/>
    <property type="match status" value="2"/>
</dbReference>
<evidence type="ECO:0000313" key="7">
    <source>
        <dbReference type="EMBL" id="QDT64529.1"/>
    </source>
</evidence>
<dbReference type="InterPro" id="IPR009056">
    <property type="entry name" value="Cyt_c-like_dom"/>
</dbReference>
<dbReference type="AlphaFoldDB" id="A0A517T822"/>
<dbReference type="InterPro" id="IPR013427">
    <property type="entry name" value="Haem-bd_dom_put"/>
</dbReference>
<feature type="region of interest" description="Disordered" evidence="5">
    <location>
        <begin position="100"/>
        <end position="122"/>
    </location>
</feature>
<evidence type="ECO:0000259" key="6">
    <source>
        <dbReference type="PROSITE" id="PS51007"/>
    </source>
</evidence>
<organism evidence="7 8">
    <name type="scientific">Calycomorphotria hydatis</name>
    <dbReference type="NCBI Taxonomy" id="2528027"/>
    <lineage>
        <taxon>Bacteria</taxon>
        <taxon>Pseudomonadati</taxon>
        <taxon>Planctomycetota</taxon>
        <taxon>Planctomycetia</taxon>
        <taxon>Planctomycetales</taxon>
        <taxon>Planctomycetaceae</taxon>
        <taxon>Calycomorphotria</taxon>
    </lineage>
</organism>
<feature type="compositionally biased region" description="Polar residues" evidence="5">
    <location>
        <begin position="100"/>
        <end position="120"/>
    </location>
</feature>
<dbReference type="Pfam" id="PF23500">
    <property type="entry name" value="DUF7133"/>
    <property type="match status" value="1"/>
</dbReference>
<evidence type="ECO:0000256" key="4">
    <source>
        <dbReference type="PROSITE-ProRule" id="PRU00433"/>
    </source>
</evidence>
<evidence type="ECO:0000256" key="1">
    <source>
        <dbReference type="ARBA" id="ARBA00022617"/>
    </source>
</evidence>